<name>A0AC34FJM5_9BILA</name>
<protein>
    <submittedName>
        <fullName evidence="2">Uncharacterized protein</fullName>
    </submittedName>
</protein>
<organism evidence="1 2">
    <name type="scientific">Panagrolaimus sp. ES5</name>
    <dbReference type="NCBI Taxonomy" id="591445"/>
    <lineage>
        <taxon>Eukaryota</taxon>
        <taxon>Metazoa</taxon>
        <taxon>Ecdysozoa</taxon>
        <taxon>Nematoda</taxon>
        <taxon>Chromadorea</taxon>
        <taxon>Rhabditida</taxon>
        <taxon>Tylenchina</taxon>
        <taxon>Panagrolaimomorpha</taxon>
        <taxon>Panagrolaimoidea</taxon>
        <taxon>Panagrolaimidae</taxon>
        <taxon>Panagrolaimus</taxon>
    </lineage>
</organism>
<dbReference type="WBParaSite" id="ES5_v2.g16871.t1">
    <property type="protein sequence ID" value="ES5_v2.g16871.t1"/>
    <property type="gene ID" value="ES5_v2.g16871"/>
</dbReference>
<evidence type="ECO:0000313" key="1">
    <source>
        <dbReference type="Proteomes" id="UP000887579"/>
    </source>
</evidence>
<proteinExistence type="predicted"/>
<evidence type="ECO:0000313" key="2">
    <source>
        <dbReference type="WBParaSite" id="ES5_v2.g16871.t1"/>
    </source>
</evidence>
<sequence length="905" mass="104995">MVFRLPYPVRAFLLKKYMKKNISLIKLTIRRTTLIPFIPKPEALIPRLAIQKLSLTPISNSIHYKVDSFIVESVLLTFTLSSICYHIMMSKEKDDDLVDKCTDDLQPDDDITNILKDNEFFDYLLQSLNDHYGKLSGLEKVTLRRPAEFTKEFFANYWLLLMKKAGIDIVPTVNVKDNDDNKEEKNGHNGFDSIHRSIFEVCESDIDLRLTTIFSFKGSLLADEEEIEIRNKFMLALLFVSFWVADKKEDCPNVILKESMAQLVHICFNKLFKDIYRGNDKNFKNFIFDENKEMSCSSPDIFPFSPNHSLNTSDLSCINDITIIDQKSAQNEIEIVRLSGTYEALVKIVASQKDNEEKLVNDNKHLQEIFKEKIVEMESVKQVNAEFLMENENLKQALLKTKNELNQKEAENKNILEQHRSLNDELQAKNEKFKIQLSNATNENYRLQEKNNELTNTVSSHKRNEERIQKELDAKIMESENNNNILVEQRKRLEEVFLKVKQELMESRNLVAEKDAENKNILGQIQSLNDTVGKLEANLDSCKGEMSKLGSENVQLKDTVTALKEEKKALQQHFEDKQHEFDAANKEHADVAEEKRFVQQSLIKTRNALIESNNIIIEKEAKMKIILEEKQLLNGTINKLQMDFDLCRDELANNIDKCDGLKEENEELKKALNRKTRNEEKLEAEKQALQKALNAISMELNEAKQILIRIQAEFRHVLQQLRSFCLINAEIREELDAFKIFFDNVIINNGITLENLQSQFNDFVAERLHNISLTNQLELLQDELCSRERSQTPSIHDEGFRTSHNNGNGLFDGEMLSELMSEPFNDEENDNVNDEIKQTQKPISRDVATLTHREMSVPQKTSSALNFLFFFLSILIFFTMWISFFGVLIPSWVHIQVHHDHLPPQ</sequence>
<accession>A0AC34FJM5</accession>
<reference evidence="2" key="1">
    <citation type="submission" date="2022-11" db="UniProtKB">
        <authorList>
            <consortium name="WormBaseParasite"/>
        </authorList>
    </citation>
    <scope>IDENTIFICATION</scope>
</reference>
<dbReference type="Proteomes" id="UP000887579">
    <property type="component" value="Unplaced"/>
</dbReference>